<feature type="region of interest" description="Disordered" evidence="1">
    <location>
        <begin position="46"/>
        <end position="67"/>
    </location>
</feature>
<proteinExistence type="predicted"/>
<name>A0AAD4I5Q7_9PEZI</name>
<dbReference type="PANTHER" id="PTHR34814:SF2">
    <property type="entry name" value="DUF3533 DOMAIN-CONTAINING PROTEIN"/>
    <property type="match status" value="1"/>
</dbReference>
<dbReference type="AlphaFoldDB" id="A0AAD4I5Q7"/>
<evidence type="ECO:0000313" key="5">
    <source>
        <dbReference type="EMBL" id="KAG7294480.1"/>
    </source>
</evidence>
<protein>
    <recommendedName>
        <fullName evidence="7">Ribosomal RNA methyltransferase FtsJ domain-containing protein</fullName>
    </recommendedName>
</protein>
<dbReference type="InterPro" id="IPR053001">
    <property type="entry name" value="MNNG_permease-like"/>
</dbReference>
<evidence type="ECO:0000313" key="6">
    <source>
        <dbReference type="Proteomes" id="UP001197093"/>
    </source>
</evidence>
<feature type="transmembrane region" description="Helical" evidence="2">
    <location>
        <begin position="662"/>
        <end position="681"/>
    </location>
</feature>
<dbReference type="GO" id="GO:0008168">
    <property type="term" value="F:methyltransferase activity"/>
    <property type="evidence" value="ECO:0007669"/>
    <property type="project" value="InterPro"/>
</dbReference>
<evidence type="ECO:0000256" key="2">
    <source>
        <dbReference type="SAM" id="Phobius"/>
    </source>
</evidence>
<sequence>MSSASAKSEHVAQAGNPNAVVSMYLAKHIPEYRELTELRKEGWSNPAADEHFEKERQRADRPNDKTKDNFYRMTCDIGNELNSVTGSALSLNSPPTRTVAVLDLCMAPGGFTTAAMNHNPRVSINGISLPVNMGGYEVRIPRWRTDPRIAAIRFLNITMLAGEMGVDINTDIPASHPDAGRFSAERPFEGEQFDLVFCGGTVVRNHARSAYRGGCERMRLLTSQLVLAFNRIRPGGTLVVVMHRADAWSSVCLLHLFSKFAEIQLFKPARAHAKKSSFYLVARDVRSQAPEAVDAVERWKGQWREATLQNGVVAETEEVAQTDMRSITSRLYPKARENRLPANQPGVFKARMSFLKAAGTNFVLLQLLFLGVFCYAFGSLFQQTTHTHNLRVLLVDYDGGGAIGSAIRAAYASLQGHNFPSLVEHSPSDYPSTAELWDAVCRTQYEAALYVTQGASARLEAALAVPDGAAASPPYDATDVMGYIWNEALYPQVMDASISNNIQLLSSAARVAYSTGNGTGNVRSVSGPQAVSVLAQPWQLQSINIQPTSQGSRAIYNTIAILLVLIQEFFYLGTINGLSAQFKLFSRVHPYRIATVRTLISLSYTLIGSLCVTGAIWAFRSGWRVNANQFALSWAALWLFAHANFVVLDVFTVWLPAGYVPMALVTWITTNITSILLPFPLSPGFYRVGYALPAHAIYQVLTDIWSGGCNPQLGYALPVLFAWEVGGLLLSWLGVFRRCHYATIAEERQARDFGERVDDAVAVQLKKMQVARDAARLAREDEAKTEEEEEEGEGESRAESGRGGHGHVARRSREDERDAEAFREQLATVMSRVSTRQPHEQEESAVPCSFGPSFDLPFGPGRDERTN</sequence>
<keyword evidence="6" id="KW-1185">Reference proteome</keyword>
<dbReference type="EMBL" id="JAHCVI010000001">
    <property type="protein sequence ID" value="KAG7294480.1"/>
    <property type="molecule type" value="Genomic_DNA"/>
</dbReference>
<feature type="transmembrane region" description="Helical" evidence="2">
    <location>
        <begin position="715"/>
        <end position="736"/>
    </location>
</feature>
<reference evidence="5" key="1">
    <citation type="submission" date="2023-02" db="EMBL/GenBank/DDBJ databases">
        <authorList>
            <person name="Palmer J.M."/>
        </authorList>
    </citation>
    <scope>NUCLEOTIDE SEQUENCE</scope>
    <source>
        <strain evidence="5">FW57</strain>
    </source>
</reference>
<dbReference type="PANTHER" id="PTHR34814">
    <property type="entry name" value="NITROSOGUANIDINE RESISTANCE PROTEIN SNG1"/>
    <property type="match status" value="1"/>
</dbReference>
<dbReference type="SUPFAM" id="SSF53335">
    <property type="entry name" value="S-adenosyl-L-methionine-dependent methyltransferases"/>
    <property type="match status" value="1"/>
</dbReference>
<dbReference type="Proteomes" id="UP001197093">
    <property type="component" value="Unassembled WGS sequence"/>
</dbReference>
<keyword evidence="2" id="KW-1133">Transmembrane helix</keyword>
<organism evidence="5 6">
    <name type="scientific">Staphylotrichum longicolle</name>
    <dbReference type="NCBI Taxonomy" id="669026"/>
    <lineage>
        <taxon>Eukaryota</taxon>
        <taxon>Fungi</taxon>
        <taxon>Dikarya</taxon>
        <taxon>Ascomycota</taxon>
        <taxon>Pezizomycotina</taxon>
        <taxon>Sordariomycetes</taxon>
        <taxon>Sordariomycetidae</taxon>
        <taxon>Sordariales</taxon>
        <taxon>Chaetomiaceae</taxon>
        <taxon>Staphylotrichum</taxon>
    </lineage>
</organism>
<dbReference type="GO" id="GO:0016020">
    <property type="term" value="C:membrane"/>
    <property type="evidence" value="ECO:0007669"/>
    <property type="project" value="TreeGrafter"/>
</dbReference>
<keyword evidence="2" id="KW-0472">Membrane</keyword>
<feature type="region of interest" description="Disordered" evidence="1">
    <location>
        <begin position="776"/>
        <end position="867"/>
    </location>
</feature>
<dbReference type="Pfam" id="PF01728">
    <property type="entry name" value="FtsJ"/>
    <property type="match status" value="1"/>
</dbReference>
<evidence type="ECO:0000259" key="3">
    <source>
        <dbReference type="Pfam" id="PF01728"/>
    </source>
</evidence>
<feature type="domain" description="Ribosomal RNA methyltransferase FtsJ" evidence="3">
    <location>
        <begin position="100"/>
        <end position="283"/>
    </location>
</feature>
<feature type="transmembrane region" description="Helical" evidence="2">
    <location>
        <begin position="358"/>
        <end position="381"/>
    </location>
</feature>
<dbReference type="Gene3D" id="3.40.50.150">
    <property type="entry name" value="Vaccinia Virus protein VP39"/>
    <property type="match status" value="1"/>
</dbReference>
<dbReference type="GO" id="GO:0032259">
    <property type="term" value="P:methylation"/>
    <property type="evidence" value="ECO:0007669"/>
    <property type="project" value="InterPro"/>
</dbReference>
<evidence type="ECO:0000259" key="4">
    <source>
        <dbReference type="Pfam" id="PF12051"/>
    </source>
</evidence>
<feature type="transmembrane region" description="Helical" evidence="2">
    <location>
        <begin position="599"/>
        <end position="619"/>
    </location>
</feature>
<feature type="domain" description="DUF3533" evidence="4">
    <location>
        <begin position="361"/>
        <end position="725"/>
    </location>
</feature>
<keyword evidence="2" id="KW-0812">Transmembrane</keyword>
<dbReference type="InterPro" id="IPR029063">
    <property type="entry name" value="SAM-dependent_MTases_sf"/>
</dbReference>
<feature type="compositionally biased region" description="Basic and acidic residues" evidence="1">
    <location>
        <begin position="811"/>
        <end position="823"/>
    </location>
</feature>
<feature type="transmembrane region" description="Helical" evidence="2">
    <location>
        <begin position="631"/>
        <end position="655"/>
    </location>
</feature>
<dbReference type="InterPro" id="IPR002877">
    <property type="entry name" value="RNA_MeTrfase_FtsJ_dom"/>
</dbReference>
<feature type="compositionally biased region" description="Acidic residues" evidence="1">
    <location>
        <begin position="783"/>
        <end position="793"/>
    </location>
</feature>
<evidence type="ECO:0000256" key="1">
    <source>
        <dbReference type="SAM" id="MobiDB-lite"/>
    </source>
</evidence>
<gene>
    <name evidence="5" type="ORF">NEMBOFW57_004554</name>
</gene>
<comment type="caution">
    <text evidence="5">The sequence shown here is derived from an EMBL/GenBank/DDBJ whole genome shotgun (WGS) entry which is preliminary data.</text>
</comment>
<dbReference type="InterPro" id="IPR022703">
    <property type="entry name" value="DUF3533"/>
</dbReference>
<accession>A0AAD4I5Q7</accession>
<dbReference type="Pfam" id="PF12051">
    <property type="entry name" value="DUF3533"/>
    <property type="match status" value="1"/>
</dbReference>
<evidence type="ECO:0008006" key="7">
    <source>
        <dbReference type="Google" id="ProtNLM"/>
    </source>
</evidence>